<dbReference type="InterPro" id="IPR051167">
    <property type="entry name" value="Prolyl_oligopep/macrocyclase"/>
</dbReference>
<feature type="domain" description="Peptidase S9A N-terminal" evidence="5">
    <location>
        <begin position="9"/>
        <end position="413"/>
    </location>
</feature>
<evidence type="ECO:0000259" key="5">
    <source>
        <dbReference type="Pfam" id="PF02897"/>
    </source>
</evidence>
<keyword evidence="2" id="KW-0378">Hydrolase</keyword>
<dbReference type="InterPro" id="IPR023302">
    <property type="entry name" value="Pept_S9A_N"/>
</dbReference>
<dbReference type="RefSeq" id="WP_230739200.1">
    <property type="nucleotide sequence ID" value="NZ_JAJNDB010000007.1"/>
</dbReference>
<evidence type="ECO:0000256" key="3">
    <source>
        <dbReference type="ARBA" id="ARBA00022825"/>
    </source>
</evidence>
<reference evidence="6 7" key="1">
    <citation type="submission" date="2021-11" db="EMBL/GenBank/DDBJ databases">
        <title>Draft genome sequence of Actinomycetospora sp. SF1 isolated from the rhizosphere soil.</title>
        <authorList>
            <person name="Duangmal K."/>
            <person name="Chantavorakit T."/>
        </authorList>
    </citation>
    <scope>NUCLEOTIDE SEQUENCE [LARGE SCALE GENOMIC DNA]</scope>
    <source>
        <strain evidence="6 7">TBRC 5722</strain>
    </source>
</reference>
<evidence type="ECO:0000313" key="7">
    <source>
        <dbReference type="Proteomes" id="UP001199469"/>
    </source>
</evidence>
<evidence type="ECO:0000313" key="6">
    <source>
        <dbReference type="EMBL" id="MCD2197286.1"/>
    </source>
</evidence>
<dbReference type="SUPFAM" id="SSF50993">
    <property type="entry name" value="Peptidase/esterase 'gauge' domain"/>
    <property type="match status" value="1"/>
</dbReference>
<dbReference type="EMBL" id="JAJNDB010000007">
    <property type="protein sequence ID" value="MCD2197286.1"/>
    <property type="molecule type" value="Genomic_DNA"/>
</dbReference>
<accession>A0ABS8PG96</accession>
<proteinExistence type="predicted"/>
<dbReference type="Gene3D" id="3.40.50.1820">
    <property type="entry name" value="alpha/beta hydrolase"/>
    <property type="match status" value="1"/>
</dbReference>
<organism evidence="6 7">
    <name type="scientific">Actinomycetospora endophytica</name>
    <dbReference type="NCBI Taxonomy" id="2291215"/>
    <lineage>
        <taxon>Bacteria</taxon>
        <taxon>Bacillati</taxon>
        <taxon>Actinomycetota</taxon>
        <taxon>Actinomycetes</taxon>
        <taxon>Pseudonocardiales</taxon>
        <taxon>Pseudonocardiaceae</taxon>
        <taxon>Actinomycetospora</taxon>
    </lineage>
</organism>
<keyword evidence="3" id="KW-0720">Serine protease</keyword>
<dbReference type="PANTHER" id="PTHR42881">
    <property type="entry name" value="PROLYL ENDOPEPTIDASE"/>
    <property type="match status" value="1"/>
</dbReference>
<dbReference type="Proteomes" id="UP001199469">
    <property type="component" value="Unassembled WGS sequence"/>
</dbReference>
<dbReference type="InterPro" id="IPR029058">
    <property type="entry name" value="AB_hydrolase_fold"/>
</dbReference>
<evidence type="ECO:0000259" key="4">
    <source>
        <dbReference type="Pfam" id="PF00326"/>
    </source>
</evidence>
<dbReference type="Pfam" id="PF02897">
    <property type="entry name" value="Peptidase_S9_N"/>
    <property type="match status" value="1"/>
</dbReference>
<dbReference type="InterPro" id="IPR001375">
    <property type="entry name" value="Peptidase_S9_cat"/>
</dbReference>
<dbReference type="InterPro" id="IPR002470">
    <property type="entry name" value="Peptidase_S9A"/>
</dbReference>
<dbReference type="Gene3D" id="2.130.10.120">
    <property type="entry name" value="Prolyl oligopeptidase, N-terminal domain"/>
    <property type="match status" value="1"/>
</dbReference>
<dbReference type="PRINTS" id="PR00862">
    <property type="entry name" value="PROLIGOPTASE"/>
</dbReference>
<feature type="domain" description="Peptidase S9 prolyl oligopeptidase catalytic" evidence="4">
    <location>
        <begin position="504"/>
        <end position="701"/>
    </location>
</feature>
<keyword evidence="7" id="KW-1185">Reference proteome</keyword>
<dbReference type="Pfam" id="PF00326">
    <property type="entry name" value="Peptidase_S9"/>
    <property type="match status" value="1"/>
</dbReference>
<gene>
    <name evidence="6" type="ORF">LQ327_28330</name>
</gene>
<evidence type="ECO:0000256" key="2">
    <source>
        <dbReference type="ARBA" id="ARBA00022801"/>
    </source>
</evidence>
<dbReference type="PANTHER" id="PTHR42881:SF13">
    <property type="entry name" value="PROLYL ENDOPEPTIDASE"/>
    <property type="match status" value="1"/>
</dbReference>
<name>A0ABS8PG96_9PSEU</name>
<keyword evidence="1" id="KW-0645">Protease</keyword>
<sequence length="702" mass="77795">MTSTPVTTETSTDDPYLWLEDVTGDEALSWVRERNGESLGALADGKRFTALRDGLRAVLDSDDRIAYTRRRGDLLYNFWQDAEHARGLWRRTTLDSYRTGDPDWELLLDVDALAAEEEENWVWAGAAARWPDYTRALVQLSRGGADATVVREFDLTTKRFLTADDGGFALPEAKSRISWIDDDTVFVGTDLGPGSLTTSGYPRVMRRWTRGTEVTDAPVVFEADETDVSAFAGHDHTVGFERDIVGRSPDFHTAEEFVLRPDGGRVLVDVPPDADTEIERAWLLVRTRSAWTVTGTEYPAGTLLAFGIEDYLTGGREHTVLFEPTASRSLSGWAWTQHHLILTLLEDVATRLEVLTPPSGPEHATPGEWSRRELPAADDFSVVGVMGVDPDQSDEVFLDTDGFTRPSTFVRTEIGDTAAQDAPLETLRSAPAFFDAAGITVRQFFATSDDGTEVPYFVVGKERSTPGPVLMTGYGGFEISRTPAYSGVMGRGWIETSPEQGWDGGTYVVANIRGGGEYGPEWHTSALREHRHRAYEDFAAVARDLVDREITTPGQLAIHGGSNGGLLMGVMITRYPELFGAVVVMVPLLDMRRFHLLLAGASWMAEYGDPDDPDDWAFISQYSPYQKLDKDSSYPAILVTTSTRDDRVHPGHARKFVARLREYGHPVEYYENVEGGHGGAADNAQRAFQWALVLEFCRRQVG</sequence>
<dbReference type="SUPFAM" id="SSF53474">
    <property type="entry name" value="alpha/beta-Hydrolases"/>
    <property type="match status" value="1"/>
</dbReference>
<comment type="caution">
    <text evidence="6">The sequence shown here is derived from an EMBL/GenBank/DDBJ whole genome shotgun (WGS) entry which is preliminary data.</text>
</comment>
<protein>
    <submittedName>
        <fullName evidence="6">Prolyl oligopeptidase family serine peptidase</fullName>
    </submittedName>
</protein>
<evidence type="ECO:0000256" key="1">
    <source>
        <dbReference type="ARBA" id="ARBA00022670"/>
    </source>
</evidence>